<keyword evidence="3" id="KW-1185">Reference proteome</keyword>
<dbReference type="EnsemblProtists" id="EOD34060">
    <property type="protein sequence ID" value="EOD34060"/>
    <property type="gene ID" value="EMIHUDRAFT_228917"/>
</dbReference>
<dbReference type="GeneID" id="17279331"/>
<keyword evidence="1" id="KW-0175">Coiled coil</keyword>
<evidence type="ECO:0000256" key="1">
    <source>
        <dbReference type="SAM" id="Coils"/>
    </source>
</evidence>
<reference evidence="2" key="2">
    <citation type="submission" date="2024-10" db="UniProtKB">
        <authorList>
            <consortium name="EnsemblProtists"/>
        </authorList>
    </citation>
    <scope>IDENTIFICATION</scope>
</reference>
<evidence type="ECO:0000313" key="2">
    <source>
        <dbReference type="EnsemblProtists" id="EOD34060"/>
    </source>
</evidence>
<dbReference type="Proteomes" id="UP000013827">
    <property type="component" value="Unassembled WGS sequence"/>
</dbReference>
<evidence type="ECO:0008006" key="4">
    <source>
        <dbReference type="Google" id="ProtNLM"/>
    </source>
</evidence>
<organism evidence="2 3">
    <name type="scientific">Emiliania huxleyi (strain CCMP1516)</name>
    <dbReference type="NCBI Taxonomy" id="280463"/>
    <lineage>
        <taxon>Eukaryota</taxon>
        <taxon>Haptista</taxon>
        <taxon>Haptophyta</taxon>
        <taxon>Prymnesiophyceae</taxon>
        <taxon>Isochrysidales</taxon>
        <taxon>Noelaerhabdaceae</taxon>
        <taxon>Emiliania</taxon>
    </lineage>
</organism>
<dbReference type="GeneID" id="17271891"/>
<reference evidence="3" key="1">
    <citation type="journal article" date="2013" name="Nature">
        <title>Pan genome of the phytoplankton Emiliania underpins its global distribution.</title>
        <authorList>
            <person name="Read B.A."/>
            <person name="Kegel J."/>
            <person name="Klute M.J."/>
            <person name="Kuo A."/>
            <person name="Lefebvre S.C."/>
            <person name="Maumus F."/>
            <person name="Mayer C."/>
            <person name="Miller J."/>
            <person name="Monier A."/>
            <person name="Salamov A."/>
            <person name="Young J."/>
            <person name="Aguilar M."/>
            <person name="Claverie J.M."/>
            <person name="Frickenhaus S."/>
            <person name="Gonzalez K."/>
            <person name="Herman E.K."/>
            <person name="Lin Y.C."/>
            <person name="Napier J."/>
            <person name="Ogata H."/>
            <person name="Sarno A.F."/>
            <person name="Shmutz J."/>
            <person name="Schroeder D."/>
            <person name="de Vargas C."/>
            <person name="Verret F."/>
            <person name="von Dassow P."/>
            <person name="Valentin K."/>
            <person name="Van de Peer Y."/>
            <person name="Wheeler G."/>
            <person name="Dacks J.B."/>
            <person name="Delwiche C.F."/>
            <person name="Dyhrman S.T."/>
            <person name="Glockner G."/>
            <person name="John U."/>
            <person name="Richards T."/>
            <person name="Worden A.Z."/>
            <person name="Zhang X."/>
            <person name="Grigoriev I.V."/>
            <person name="Allen A.E."/>
            <person name="Bidle K."/>
            <person name="Borodovsky M."/>
            <person name="Bowler C."/>
            <person name="Brownlee C."/>
            <person name="Cock J.M."/>
            <person name="Elias M."/>
            <person name="Gladyshev V.N."/>
            <person name="Groth M."/>
            <person name="Guda C."/>
            <person name="Hadaegh A."/>
            <person name="Iglesias-Rodriguez M.D."/>
            <person name="Jenkins J."/>
            <person name="Jones B.M."/>
            <person name="Lawson T."/>
            <person name="Leese F."/>
            <person name="Lindquist E."/>
            <person name="Lobanov A."/>
            <person name="Lomsadze A."/>
            <person name="Malik S.B."/>
            <person name="Marsh M.E."/>
            <person name="Mackinder L."/>
            <person name="Mock T."/>
            <person name="Mueller-Roeber B."/>
            <person name="Pagarete A."/>
            <person name="Parker M."/>
            <person name="Probert I."/>
            <person name="Quesneville H."/>
            <person name="Raines C."/>
            <person name="Rensing S.A."/>
            <person name="Riano-Pachon D.M."/>
            <person name="Richier S."/>
            <person name="Rokitta S."/>
            <person name="Shiraiwa Y."/>
            <person name="Soanes D.M."/>
            <person name="van der Giezen M."/>
            <person name="Wahlund T.M."/>
            <person name="Williams B."/>
            <person name="Wilson W."/>
            <person name="Wolfe G."/>
            <person name="Wurch L.L."/>
        </authorList>
    </citation>
    <scope>NUCLEOTIDE SEQUENCE</scope>
</reference>
<dbReference type="AlphaFoldDB" id="A0A0D3KE75"/>
<feature type="coiled-coil region" evidence="1">
    <location>
        <begin position="39"/>
        <end position="83"/>
    </location>
</feature>
<dbReference type="RefSeq" id="XP_005778775.1">
    <property type="nucleotide sequence ID" value="XM_005778718.1"/>
</dbReference>
<dbReference type="KEGG" id="ehx:EMIHUDRAFT_205341"/>
<dbReference type="HOGENOM" id="CLU_2255253_0_0_1"/>
<accession>A0A0D3KE75</accession>
<dbReference type="EnsemblProtists" id="EOD26346">
    <property type="protein sequence ID" value="EOD26346"/>
    <property type="gene ID" value="EMIHUDRAFT_205341"/>
</dbReference>
<sequence>MPMRALTPEEMVEWQAAKAMREEKMRAWEEVRKPQMAAEEKLTEKMKEVGRKFDETEQAPEELEAALLELVEAIDVAKNTEREVGTLTNIRYVSDGVTTCLGVW</sequence>
<proteinExistence type="predicted"/>
<dbReference type="PaxDb" id="2903-EOD26346"/>
<dbReference type="KEGG" id="ehx:EMIHUDRAFT_228917"/>
<dbReference type="RefSeq" id="XP_005786489.1">
    <property type="nucleotide sequence ID" value="XM_005786432.1"/>
</dbReference>
<protein>
    <recommendedName>
        <fullName evidence="4">Tubulin-specific chaperone A</fullName>
    </recommendedName>
</protein>
<name>A0A0D3KE75_EMIH1</name>
<evidence type="ECO:0000313" key="3">
    <source>
        <dbReference type="Proteomes" id="UP000013827"/>
    </source>
</evidence>